<dbReference type="AlphaFoldDB" id="A0AAV5U7G1"/>
<keyword evidence="3" id="KW-1185">Reference proteome</keyword>
<feature type="region of interest" description="Disordered" evidence="1">
    <location>
        <begin position="1"/>
        <end position="26"/>
    </location>
</feature>
<feature type="non-terminal residue" evidence="2">
    <location>
        <position position="72"/>
    </location>
</feature>
<comment type="caution">
    <text evidence="2">The sequence shown here is derived from an EMBL/GenBank/DDBJ whole genome shotgun (WGS) entry which is preliminary data.</text>
</comment>
<evidence type="ECO:0000313" key="2">
    <source>
        <dbReference type="EMBL" id="GMT02780.1"/>
    </source>
</evidence>
<evidence type="ECO:0000313" key="3">
    <source>
        <dbReference type="Proteomes" id="UP001432027"/>
    </source>
</evidence>
<dbReference type="EMBL" id="BTSX01000006">
    <property type="protein sequence ID" value="GMT02780.1"/>
    <property type="molecule type" value="Genomic_DNA"/>
</dbReference>
<evidence type="ECO:0008006" key="4">
    <source>
        <dbReference type="Google" id="ProtNLM"/>
    </source>
</evidence>
<dbReference type="Proteomes" id="UP001432027">
    <property type="component" value="Unassembled WGS sequence"/>
</dbReference>
<evidence type="ECO:0000256" key="1">
    <source>
        <dbReference type="SAM" id="MobiDB-lite"/>
    </source>
</evidence>
<feature type="non-terminal residue" evidence="2">
    <location>
        <position position="1"/>
    </location>
</feature>
<proteinExistence type="predicted"/>
<sequence>ISRRSGGANGRRASKRRDGGGGLGRDARVRLDRCLRCGNVGRIGQLERDGSRFLSRGLRCVHGCRHVVEHLL</sequence>
<accession>A0AAV5U7G1</accession>
<gene>
    <name evidence="2" type="ORF">PENTCL1PPCAC_24954</name>
</gene>
<name>A0AAV5U7G1_9BILA</name>
<reference evidence="2" key="1">
    <citation type="submission" date="2023-10" db="EMBL/GenBank/DDBJ databases">
        <title>Genome assembly of Pristionchus species.</title>
        <authorList>
            <person name="Yoshida K."/>
            <person name="Sommer R.J."/>
        </authorList>
    </citation>
    <scope>NUCLEOTIDE SEQUENCE</scope>
    <source>
        <strain evidence="2">RS0144</strain>
    </source>
</reference>
<protein>
    <recommendedName>
        <fullName evidence="4">Ribosomal protein</fullName>
    </recommendedName>
</protein>
<organism evidence="2 3">
    <name type="scientific">Pristionchus entomophagus</name>
    <dbReference type="NCBI Taxonomy" id="358040"/>
    <lineage>
        <taxon>Eukaryota</taxon>
        <taxon>Metazoa</taxon>
        <taxon>Ecdysozoa</taxon>
        <taxon>Nematoda</taxon>
        <taxon>Chromadorea</taxon>
        <taxon>Rhabditida</taxon>
        <taxon>Rhabditina</taxon>
        <taxon>Diplogasteromorpha</taxon>
        <taxon>Diplogasteroidea</taxon>
        <taxon>Neodiplogasteridae</taxon>
        <taxon>Pristionchus</taxon>
    </lineage>
</organism>